<dbReference type="Proteomes" id="UP000295169">
    <property type="component" value="Unassembled WGS sequence"/>
</dbReference>
<evidence type="ECO:0000313" key="2">
    <source>
        <dbReference type="EMBL" id="TCL29462.1"/>
    </source>
</evidence>
<dbReference type="EMBL" id="SMMU01000018">
    <property type="protein sequence ID" value="TCL29462.1"/>
    <property type="molecule type" value="Genomic_DNA"/>
</dbReference>
<comment type="caution">
    <text evidence="2">The sequence shown here is derived from an EMBL/GenBank/DDBJ whole genome shotgun (WGS) entry which is preliminary data.</text>
</comment>
<evidence type="ECO:0000256" key="1">
    <source>
        <dbReference type="SAM" id="Phobius"/>
    </source>
</evidence>
<organism evidence="2 3">
    <name type="scientific">Azotobacter chroococcum</name>
    <dbReference type="NCBI Taxonomy" id="353"/>
    <lineage>
        <taxon>Bacteria</taxon>
        <taxon>Pseudomonadati</taxon>
        <taxon>Pseudomonadota</taxon>
        <taxon>Gammaproteobacteria</taxon>
        <taxon>Pseudomonadales</taxon>
        <taxon>Pseudomonadaceae</taxon>
        <taxon>Azotobacter</taxon>
    </lineage>
</organism>
<sequence>MPRKPPAPPHGRSGRLSAALPLDMVQPLRSPAGSLPRMSIPSPRLGHYAIGGILASILLNLLLRTFVKVGGLFATLLIAGLVAAGLALVFAWRNRRAPRPEERRSIVLRYGLGLGVLYLGLLGMMEQQYEHGPVGLLLFGLHYACYPVLAWVALGWRGRNDAGQVQ</sequence>
<keyword evidence="1" id="KW-1133">Transmembrane helix</keyword>
<keyword evidence="1" id="KW-0472">Membrane</keyword>
<reference evidence="2 3" key="1">
    <citation type="submission" date="2019-03" db="EMBL/GenBank/DDBJ databases">
        <title>Genomic Encyclopedia of Type Strains, Phase IV (KMG-IV): sequencing the most valuable type-strain genomes for metagenomic binning, comparative biology and taxonomic classification.</title>
        <authorList>
            <person name="Goeker M."/>
        </authorList>
    </citation>
    <scope>NUCLEOTIDE SEQUENCE [LARGE SCALE GENOMIC DNA]</scope>
    <source>
        <strain evidence="2 3">DSM 2286</strain>
    </source>
</reference>
<feature type="transmembrane region" description="Helical" evidence="1">
    <location>
        <begin position="69"/>
        <end position="94"/>
    </location>
</feature>
<evidence type="ECO:0000313" key="3">
    <source>
        <dbReference type="Proteomes" id="UP000295169"/>
    </source>
</evidence>
<protein>
    <submittedName>
        <fullName evidence="2">Uncharacterized protein</fullName>
    </submittedName>
</protein>
<feature type="transmembrane region" description="Helical" evidence="1">
    <location>
        <begin position="136"/>
        <end position="156"/>
    </location>
</feature>
<keyword evidence="1" id="KW-0812">Transmembrane</keyword>
<gene>
    <name evidence="2" type="ORF">EV691_11866</name>
</gene>
<feature type="transmembrane region" description="Helical" evidence="1">
    <location>
        <begin position="106"/>
        <end position="124"/>
    </location>
</feature>
<feature type="transmembrane region" description="Helical" evidence="1">
    <location>
        <begin position="45"/>
        <end position="63"/>
    </location>
</feature>
<name>A0A4R1PL52_9GAMM</name>
<accession>A0A4R1PL52</accession>
<proteinExistence type="predicted"/>
<dbReference type="AlphaFoldDB" id="A0A4R1PL52"/>